<evidence type="ECO:0000256" key="2">
    <source>
        <dbReference type="ARBA" id="ARBA00022448"/>
    </source>
</evidence>
<evidence type="ECO:0000313" key="11">
    <source>
        <dbReference type="Proteomes" id="UP000505020"/>
    </source>
</evidence>
<dbReference type="InterPro" id="IPR003838">
    <property type="entry name" value="ABC3_permease_C"/>
</dbReference>
<organism evidence="10 11">
    <name type="scientific">Halorubrum salinarum</name>
    <dbReference type="NCBI Taxonomy" id="2739057"/>
    <lineage>
        <taxon>Archaea</taxon>
        <taxon>Methanobacteriati</taxon>
        <taxon>Methanobacteriota</taxon>
        <taxon>Stenosarchaea group</taxon>
        <taxon>Halobacteria</taxon>
        <taxon>Halobacteriales</taxon>
        <taxon>Haloferacaceae</taxon>
        <taxon>Halorubrum</taxon>
    </lineage>
</organism>
<evidence type="ECO:0000256" key="5">
    <source>
        <dbReference type="ARBA" id="ARBA00022989"/>
    </source>
</evidence>
<evidence type="ECO:0000256" key="1">
    <source>
        <dbReference type="ARBA" id="ARBA00004651"/>
    </source>
</evidence>
<dbReference type="Pfam" id="PF02687">
    <property type="entry name" value="FtsX"/>
    <property type="match status" value="1"/>
</dbReference>
<dbReference type="AlphaFoldDB" id="A0A7D3YL94"/>
<feature type="transmembrane region" description="Helical" evidence="7">
    <location>
        <begin position="279"/>
        <end position="309"/>
    </location>
</feature>
<feature type="domain" description="ABC3 transporter permease C-terminal" evidence="8">
    <location>
        <begin position="287"/>
        <end position="402"/>
    </location>
</feature>
<evidence type="ECO:0000259" key="8">
    <source>
        <dbReference type="Pfam" id="PF02687"/>
    </source>
</evidence>
<dbReference type="InterPro" id="IPR025857">
    <property type="entry name" value="MacB_PCD"/>
</dbReference>
<dbReference type="PANTHER" id="PTHR43738:SF1">
    <property type="entry name" value="HEMIN TRANSPORT SYSTEM PERMEASE PROTEIN HRTB-RELATED"/>
    <property type="match status" value="1"/>
</dbReference>
<gene>
    <name evidence="10" type="ORF">HPS36_03740</name>
</gene>
<dbReference type="KEGG" id="hsai:HPS36_03740"/>
<keyword evidence="11" id="KW-1185">Reference proteome</keyword>
<feature type="transmembrane region" description="Helical" evidence="7">
    <location>
        <begin position="330"/>
        <end position="355"/>
    </location>
</feature>
<comment type="subcellular location">
    <subcellularLocation>
        <location evidence="1">Cell membrane</location>
        <topology evidence="1">Multi-pass membrane protein</topology>
    </subcellularLocation>
</comment>
<feature type="transmembrane region" description="Helical" evidence="7">
    <location>
        <begin position="375"/>
        <end position="398"/>
    </location>
</feature>
<keyword evidence="6 7" id="KW-0472">Membrane</keyword>
<evidence type="ECO:0000256" key="7">
    <source>
        <dbReference type="SAM" id="Phobius"/>
    </source>
</evidence>
<evidence type="ECO:0000256" key="6">
    <source>
        <dbReference type="ARBA" id="ARBA00023136"/>
    </source>
</evidence>
<evidence type="ECO:0000256" key="3">
    <source>
        <dbReference type="ARBA" id="ARBA00022475"/>
    </source>
</evidence>
<protein>
    <submittedName>
        <fullName evidence="10">ABC transporter permease</fullName>
    </submittedName>
</protein>
<feature type="domain" description="MacB-like periplasmic core" evidence="9">
    <location>
        <begin position="26"/>
        <end position="256"/>
    </location>
</feature>
<dbReference type="Proteomes" id="UP000505020">
    <property type="component" value="Chromosome"/>
</dbReference>
<dbReference type="GO" id="GO:0005886">
    <property type="term" value="C:plasma membrane"/>
    <property type="evidence" value="ECO:0007669"/>
    <property type="project" value="UniProtKB-SubCell"/>
</dbReference>
<dbReference type="Pfam" id="PF12704">
    <property type="entry name" value="MacB_PCD"/>
    <property type="match status" value="1"/>
</dbReference>
<keyword evidence="3" id="KW-1003">Cell membrane</keyword>
<accession>A0A7D3YL94</accession>
<dbReference type="PANTHER" id="PTHR43738">
    <property type="entry name" value="ABC TRANSPORTER, MEMBRANE PROTEIN"/>
    <property type="match status" value="1"/>
</dbReference>
<name>A0A7D3YL94_9EURY</name>
<keyword evidence="5 7" id="KW-1133">Transmembrane helix</keyword>
<dbReference type="InterPro" id="IPR051125">
    <property type="entry name" value="ABC-4/HrtB_transporter"/>
</dbReference>
<sequence length="411" mass="43019">MNTRLRQIFGQIWIAFRQLRWDKTRTVLAVIGIALAVLSVTLLAGVGTGVTETGNELFNEADRDLWVTGGPINLAPGSVGGFQNPVPNAHTVATQIEQHEDVQTAVPLAFQVVYVSTDGEEFETIVGSGTPGAGGSVRITAGEGFTGPNTHYADGNYSGNFTHQALVSPEFAAQHNVTVGDSIHVGGTIASARAHEFEIVGVSPTFSNFLGTSTVTLRLSELQTLTGNAYDDSATLITISTVDGADREAVRKDLATAYPEYTFRTNQEQFVEVLQQQAVVLAAGTSLVVLGVVAGGMLALNLLLSLVYIQRKPFAVLRATGATRRGIAGIAIVQAVSIAFGGYLLGIAFTPPLAAALDQLAFTVTGFEGLVQVPGYAYVAGGIVAGGFALLGGILGVWRVTRVTSARGLIN</sequence>
<evidence type="ECO:0000313" key="10">
    <source>
        <dbReference type="EMBL" id="QKG92006.1"/>
    </source>
</evidence>
<dbReference type="RefSeq" id="WP_137694967.1">
    <property type="nucleotide sequence ID" value="NZ_CP053941.1"/>
</dbReference>
<keyword evidence="4 7" id="KW-0812">Transmembrane</keyword>
<proteinExistence type="predicted"/>
<reference evidence="10 11" key="1">
    <citation type="submission" date="2020-05" db="EMBL/GenBank/DDBJ databases">
        <title>Halorubrum RHB-C sp.nov., an extremely halophilic archaeon isolated from solar salt farm.</title>
        <authorList>
            <person name="Ho H."/>
            <person name="Danganan R.E."/>
            <person name="Dedeles G.R."/>
            <person name="Kim S.-G."/>
        </authorList>
    </citation>
    <scope>NUCLEOTIDE SEQUENCE [LARGE SCALE GENOMIC DNA]</scope>
    <source>
        <strain evidence="10 11">RHB-C</strain>
    </source>
</reference>
<dbReference type="EMBL" id="CP053941">
    <property type="protein sequence ID" value="QKG92006.1"/>
    <property type="molecule type" value="Genomic_DNA"/>
</dbReference>
<dbReference type="GeneID" id="55594084"/>
<keyword evidence="2" id="KW-0813">Transport</keyword>
<evidence type="ECO:0000259" key="9">
    <source>
        <dbReference type="Pfam" id="PF12704"/>
    </source>
</evidence>
<evidence type="ECO:0000256" key="4">
    <source>
        <dbReference type="ARBA" id="ARBA00022692"/>
    </source>
</evidence>
<feature type="transmembrane region" description="Helical" evidence="7">
    <location>
        <begin position="27"/>
        <end position="50"/>
    </location>
</feature>